<dbReference type="KEGG" id="laca:LAC1533_0024"/>
<keyword evidence="1" id="KW-0812">Transmembrane</keyword>
<proteinExistence type="predicted"/>
<feature type="transmembrane region" description="Helical" evidence="1">
    <location>
        <begin position="90"/>
        <end position="114"/>
    </location>
</feature>
<accession>A0A0R2K2D7</accession>
<dbReference type="GeneID" id="95348132"/>
<reference evidence="4" key="2">
    <citation type="submission" date="2016-11" db="EMBL/GenBank/DDBJ databases">
        <authorList>
            <person name="Jaros S."/>
            <person name="Januszkiewicz K."/>
            <person name="Wedrychowicz H."/>
        </authorList>
    </citation>
    <scope>NUCLEOTIDE SEQUENCE [LARGE SCALE GENOMIC DNA]</scope>
    <source>
        <strain evidence="4">ACA-DC 1533</strain>
    </source>
</reference>
<reference evidence="2" key="4">
    <citation type="journal article" date="2021" name="PeerJ">
        <title>Extensive microbial diversity within the chicken gut microbiome revealed by metagenomics and culture.</title>
        <authorList>
            <person name="Gilroy R."/>
            <person name="Ravi A."/>
            <person name="Getino M."/>
            <person name="Pursley I."/>
            <person name="Horton D.L."/>
            <person name="Alikhan N.F."/>
            <person name="Baker D."/>
            <person name="Gharbi K."/>
            <person name="Hall N."/>
            <person name="Watson M."/>
            <person name="Adriaenssens E.M."/>
            <person name="Foster-Nyarko E."/>
            <person name="Jarju S."/>
            <person name="Secka A."/>
            <person name="Antonio M."/>
            <person name="Oren A."/>
            <person name="Chaudhuri R.R."/>
            <person name="La Ragione R."/>
            <person name="Hildebrand F."/>
            <person name="Pallen M.J."/>
        </authorList>
    </citation>
    <scope>NUCLEOTIDE SEQUENCE</scope>
    <source>
        <strain evidence="2">CHK174-6876</strain>
    </source>
</reference>
<evidence type="ECO:0000313" key="2">
    <source>
        <dbReference type="EMBL" id="HJE97739.1"/>
    </source>
</evidence>
<feature type="transmembrane region" description="Helical" evidence="1">
    <location>
        <begin position="147"/>
        <end position="173"/>
    </location>
</feature>
<dbReference type="EMBL" id="JQBK01000038">
    <property type="protein sequence ID" value="KRN83762.1"/>
    <property type="molecule type" value="Genomic_DNA"/>
</dbReference>
<evidence type="ECO:0000313" key="5">
    <source>
        <dbReference type="Proteomes" id="UP000051491"/>
    </source>
</evidence>
<dbReference type="PATRIC" id="fig|89059.3.peg.1459"/>
<sequence length="261" mass="28505">MKLKKAFQYQLASGAKLLGWTLVWVAVAIVIIPFITAALTGRLGSLNGEDFLPSGILEIALMACLVFYSASTYDSFQLMIQNGIGRNTYFYSKTLVIGTLALVGNLVSVLYNLLVMPFNTSYGQGTATAVLEGFYYNFFSNNILNDVMSFILLVLLTICISATFTFMGSILSLFERRTQIALIIGVPIILIIALIVVGNAGEETSLKLTWIAKVLLWIAGESGNSGTEGLNPFHPLFSGILYSVILFGGTYFFNLKLKTPR</sequence>
<keyword evidence="1" id="KW-1133">Transmembrane helix</keyword>
<evidence type="ECO:0000313" key="6">
    <source>
        <dbReference type="Proteomes" id="UP000190935"/>
    </source>
</evidence>
<reference evidence="2" key="5">
    <citation type="submission" date="2021-09" db="EMBL/GenBank/DDBJ databases">
        <authorList>
            <person name="Gilroy R."/>
        </authorList>
    </citation>
    <scope>NUCLEOTIDE SEQUENCE</scope>
    <source>
        <strain evidence="2">CHK174-6876</strain>
    </source>
</reference>
<feature type="transmembrane region" description="Helical" evidence="1">
    <location>
        <begin position="51"/>
        <end position="70"/>
    </location>
</feature>
<dbReference type="EMBL" id="DYXG01000093">
    <property type="protein sequence ID" value="HJE97739.1"/>
    <property type="molecule type" value="Genomic_DNA"/>
</dbReference>
<gene>
    <name evidence="3" type="ORF">IV43_GL001357</name>
    <name evidence="2" type="ORF">K8V00_08965</name>
    <name evidence="4" type="ORF">LAC1533_0024</name>
</gene>
<dbReference type="Proteomes" id="UP000190935">
    <property type="component" value="Chromosome I"/>
</dbReference>
<dbReference type="AlphaFoldDB" id="A0A0R2K2D7"/>
<protein>
    <submittedName>
        <fullName evidence="3">ABC transporter permease</fullName>
    </submittedName>
    <submittedName>
        <fullName evidence="4">ABC transporter, permease protein</fullName>
    </submittedName>
</protein>
<organism evidence="3 5">
    <name type="scientific">Ligilactobacillus acidipiscis</name>
    <dbReference type="NCBI Taxonomy" id="89059"/>
    <lineage>
        <taxon>Bacteria</taxon>
        <taxon>Bacillati</taxon>
        <taxon>Bacillota</taxon>
        <taxon>Bacilli</taxon>
        <taxon>Lactobacillales</taxon>
        <taxon>Lactobacillaceae</taxon>
        <taxon>Ligilactobacillus</taxon>
    </lineage>
</organism>
<dbReference type="OrthoDB" id="2249484at2"/>
<feature type="transmembrane region" description="Helical" evidence="1">
    <location>
        <begin position="21"/>
        <end position="39"/>
    </location>
</feature>
<dbReference type="Proteomes" id="UP000051491">
    <property type="component" value="Unassembled WGS sequence"/>
</dbReference>
<name>A0A0R2K2D7_9LACO</name>
<dbReference type="RefSeq" id="WP_010495598.1">
    <property type="nucleotide sequence ID" value="NZ_CP113926.1"/>
</dbReference>
<dbReference type="EMBL" id="LT630287">
    <property type="protein sequence ID" value="SFV39444.1"/>
    <property type="molecule type" value="Genomic_DNA"/>
</dbReference>
<reference evidence="3 5" key="1">
    <citation type="journal article" date="2015" name="Genome Announc.">
        <title>Expanding the biotechnology potential of lactobacilli through comparative genomics of 213 strains and associated genera.</title>
        <authorList>
            <person name="Sun Z."/>
            <person name="Harris H.M."/>
            <person name="McCann A."/>
            <person name="Guo C."/>
            <person name="Argimon S."/>
            <person name="Zhang W."/>
            <person name="Yang X."/>
            <person name="Jeffery I.B."/>
            <person name="Cooney J.C."/>
            <person name="Kagawa T.F."/>
            <person name="Liu W."/>
            <person name="Song Y."/>
            <person name="Salvetti E."/>
            <person name="Wrobel A."/>
            <person name="Rasinkangas P."/>
            <person name="Parkhill J."/>
            <person name="Rea M.C."/>
            <person name="O'Sullivan O."/>
            <person name="Ritari J."/>
            <person name="Douillard F.P."/>
            <person name="Paul Ross R."/>
            <person name="Yang R."/>
            <person name="Briner A.E."/>
            <person name="Felis G.E."/>
            <person name="de Vos W.M."/>
            <person name="Barrangou R."/>
            <person name="Klaenhammer T.R."/>
            <person name="Caufield P.W."/>
            <person name="Cui Y."/>
            <person name="Zhang H."/>
            <person name="O'Toole P.W."/>
        </authorList>
    </citation>
    <scope>NUCLEOTIDE SEQUENCE [LARGE SCALE GENOMIC DNA]</scope>
    <source>
        <strain evidence="3 5">DSM 15353</strain>
    </source>
</reference>
<dbReference type="STRING" id="89059.LAC1533_0024"/>
<evidence type="ECO:0000313" key="3">
    <source>
        <dbReference type="EMBL" id="KRN83762.1"/>
    </source>
</evidence>
<dbReference type="Proteomes" id="UP000707535">
    <property type="component" value="Unassembled WGS sequence"/>
</dbReference>
<feature type="transmembrane region" description="Helical" evidence="1">
    <location>
        <begin position="180"/>
        <end position="200"/>
    </location>
</feature>
<reference evidence="6" key="3">
    <citation type="submission" date="2016-11" db="EMBL/GenBank/DDBJ databases">
        <authorList>
            <person name="Papadimitriou K."/>
        </authorList>
    </citation>
    <scope>NUCLEOTIDE SEQUENCE [LARGE SCALE GENOMIC DNA]</scope>
    <source>
        <strain evidence="6">ACA-DC 1533</strain>
    </source>
</reference>
<keyword evidence="1" id="KW-0472">Membrane</keyword>
<feature type="transmembrane region" description="Helical" evidence="1">
    <location>
        <begin position="233"/>
        <end position="253"/>
    </location>
</feature>
<evidence type="ECO:0000313" key="4">
    <source>
        <dbReference type="EMBL" id="SFV39444.1"/>
    </source>
</evidence>
<evidence type="ECO:0000256" key="1">
    <source>
        <dbReference type="SAM" id="Phobius"/>
    </source>
</evidence>